<sequence>MTSWGPLQPLYAQLLKEEQQQDGEKDRRQADLALARVLNSDETSQAITNASLEQLDLALAHDALAVERKPLCHLFLLSTKSAKVEQFVARRATTDDSVQWLGIASRLVAQVSQFLYQVPVYVASKEIRRVSSLCVHYVNLVVGLQQGIRAVFPLKSFLRRFHQHGNTDVTPIHGQFMYLCLRAKCYSAAMEILDQPLFEVHSQTHLVSAVDVLSYAYYGGLLYLGEKRYQDTIDLFLMAVTVPAVALSAFVVESYKKLLLASLILRGEVEPLPKYTPFVVTRHLEMHCGPYLELSRAFTGDKSVEAVAKVHETYAAVFAKDGNNGLVKQVIEALKQQKLLKLPRTYVTIPLAEMTKAADMEISGDIGAEKMLLQLVARGDMAAVIDKQKGMIKFVLDDDDHHVNNQENELEQMLAMEKLQAEMEKILHISSQLRAVDTEVVTSAKFQSRLQKDKDRRLRGGPSGGDERVGGGPPGLEGMD</sequence>
<feature type="region of interest" description="Disordered" evidence="8">
    <location>
        <begin position="447"/>
        <end position="480"/>
    </location>
</feature>
<dbReference type="Pfam" id="PF22788">
    <property type="entry name" value="COP9_hel_rpt"/>
    <property type="match status" value="1"/>
</dbReference>
<dbReference type="GO" id="GO:0008180">
    <property type="term" value="C:COP9 signalosome"/>
    <property type="evidence" value="ECO:0007669"/>
    <property type="project" value="UniProtKB-KW"/>
</dbReference>
<keyword evidence="5" id="KW-0963">Cytoplasm</keyword>
<evidence type="ECO:0000256" key="8">
    <source>
        <dbReference type="SAM" id="MobiDB-lite"/>
    </source>
</evidence>
<dbReference type="GO" id="GO:0006511">
    <property type="term" value="P:ubiquitin-dependent protein catabolic process"/>
    <property type="evidence" value="ECO:0007669"/>
    <property type="project" value="TreeGrafter"/>
</dbReference>
<comment type="similarity">
    <text evidence="3">Belongs to the CSN3 family.</text>
</comment>
<name>A0A8K1C5D2_PYTOL</name>
<gene>
    <name evidence="11" type="ORF">Poli38472_006881</name>
</gene>
<feature type="domain" description="COP9 signalosome complex subunit 3 N-terminal helical repeats" evidence="10">
    <location>
        <begin position="43"/>
        <end position="280"/>
    </location>
</feature>
<organism evidence="11 12">
    <name type="scientific">Pythium oligandrum</name>
    <name type="common">Mycoparasitic fungus</name>
    <dbReference type="NCBI Taxonomy" id="41045"/>
    <lineage>
        <taxon>Eukaryota</taxon>
        <taxon>Sar</taxon>
        <taxon>Stramenopiles</taxon>
        <taxon>Oomycota</taxon>
        <taxon>Peronosporomycetes</taxon>
        <taxon>Pythiales</taxon>
        <taxon>Pythiaceae</taxon>
        <taxon>Pythium</taxon>
    </lineage>
</organism>
<evidence type="ECO:0000259" key="10">
    <source>
        <dbReference type="Pfam" id="PF22788"/>
    </source>
</evidence>
<dbReference type="InterPro" id="IPR050756">
    <property type="entry name" value="CSN3"/>
</dbReference>
<evidence type="ECO:0000256" key="7">
    <source>
        <dbReference type="ARBA" id="ARBA00023242"/>
    </source>
</evidence>
<accession>A0A8K1C5D2</accession>
<keyword evidence="12" id="KW-1185">Reference proteome</keyword>
<evidence type="ECO:0000256" key="4">
    <source>
        <dbReference type="ARBA" id="ARBA00014878"/>
    </source>
</evidence>
<evidence type="ECO:0000313" key="11">
    <source>
        <dbReference type="EMBL" id="TMW56871.1"/>
    </source>
</evidence>
<dbReference type="InterPro" id="IPR000717">
    <property type="entry name" value="PCI_dom"/>
</dbReference>
<evidence type="ECO:0000256" key="2">
    <source>
        <dbReference type="ARBA" id="ARBA00004496"/>
    </source>
</evidence>
<evidence type="ECO:0000256" key="5">
    <source>
        <dbReference type="ARBA" id="ARBA00022490"/>
    </source>
</evidence>
<dbReference type="Pfam" id="PF01399">
    <property type="entry name" value="PCI"/>
    <property type="match status" value="1"/>
</dbReference>
<comment type="subcellular location">
    <subcellularLocation>
        <location evidence="2">Cytoplasm</location>
    </subcellularLocation>
    <subcellularLocation>
        <location evidence="1">Nucleus</location>
    </subcellularLocation>
</comment>
<protein>
    <recommendedName>
        <fullName evidence="4">COP9 signalosome complex subunit 3</fullName>
    </recommendedName>
</protein>
<keyword evidence="7" id="KW-0539">Nucleus</keyword>
<dbReference type="PANTHER" id="PTHR10758">
    <property type="entry name" value="26S PROTEASOME NON-ATPASE REGULATORY SUBUNIT 3/COP9 SIGNALOSOME COMPLEX SUBUNIT 3"/>
    <property type="match status" value="1"/>
</dbReference>
<dbReference type="InterPro" id="IPR055089">
    <property type="entry name" value="COP9_N"/>
</dbReference>
<feature type="domain" description="PCI" evidence="9">
    <location>
        <begin position="314"/>
        <end position="393"/>
    </location>
</feature>
<evidence type="ECO:0000313" key="12">
    <source>
        <dbReference type="Proteomes" id="UP000794436"/>
    </source>
</evidence>
<dbReference type="AlphaFoldDB" id="A0A8K1C5D2"/>
<evidence type="ECO:0000256" key="6">
    <source>
        <dbReference type="ARBA" id="ARBA00022790"/>
    </source>
</evidence>
<comment type="caution">
    <text evidence="11">The sequence shown here is derived from an EMBL/GenBank/DDBJ whole genome shotgun (WGS) entry which is preliminary data.</text>
</comment>
<feature type="compositionally biased region" description="Gly residues" evidence="8">
    <location>
        <begin position="470"/>
        <end position="480"/>
    </location>
</feature>
<dbReference type="GO" id="GO:0005737">
    <property type="term" value="C:cytoplasm"/>
    <property type="evidence" value="ECO:0007669"/>
    <property type="project" value="UniProtKB-SubCell"/>
</dbReference>
<evidence type="ECO:0000256" key="3">
    <source>
        <dbReference type="ARBA" id="ARBA00007084"/>
    </source>
</evidence>
<evidence type="ECO:0000259" key="9">
    <source>
        <dbReference type="Pfam" id="PF01399"/>
    </source>
</evidence>
<evidence type="ECO:0000256" key="1">
    <source>
        <dbReference type="ARBA" id="ARBA00004123"/>
    </source>
</evidence>
<keyword evidence="6" id="KW-0736">Signalosome</keyword>
<reference evidence="11" key="1">
    <citation type="submission" date="2019-03" db="EMBL/GenBank/DDBJ databases">
        <title>Long read genome sequence of the mycoparasitic Pythium oligandrum ATCC 38472 isolated from sugarbeet rhizosphere.</title>
        <authorList>
            <person name="Gaulin E."/>
        </authorList>
    </citation>
    <scope>NUCLEOTIDE SEQUENCE</scope>
    <source>
        <strain evidence="11">ATCC 38472_TT</strain>
    </source>
</reference>
<proteinExistence type="inferred from homology"/>
<dbReference type="EMBL" id="SPLM01000145">
    <property type="protein sequence ID" value="TMW56871.1"/>
    <property type="molecule type" value="Genomic_DNA"/>
</dbReference>
<dbReference type="OrthoDB" id="29061at2759"/>
<dbReference type="PANTHER" id="PTHR10758:SF1">
    <property type="entry name" value="COP9 SIGNALOSOME COMPLEX SUBUNIT 3"/>
    <property type="match status" value="1"/>
</dbReference>
<dbReference type="Proteomes" id="UP000794436">
    <property type="component" value="Unassembled WGS sequence"/>
</dbReference>